<proteinExistence type="inferred from homology"/>
<evidence type="ECO:0000256" key="1">
    <source>
        <dbReference type="ARBA" id="ARBA00005125"/>
    </source>
</evidence>
<accession>A0A252B0W0</accession>
<evidence type="ECO:0000313" key="5">
    <source>
        <dbReference type="Proteomes" id="UP000194999"/>
    </source>
</evidence>
<comment type="similarity">
    <text evidence="2">Belongs to the NAD(P)-dependent epimerase/dehydratase family.</text>
</comment>
<comment type="pathway">
    <text evidence="1">Bacterial outer membrane biogenesis; LPS O-antigen biosynthesis.</text>
</comment>
<name>A0A252B0W0_9PROT</name>
<dbReference type="EMBL" id="JOOY01000104">
    <property type="protein sequence ID" value="OUI97986.1"/>
    <property type="molecule type" value="Genomic_DNA"/>
</dbReference>
<dbReference type="PANTHER" id="PTHR43000">
    <property type="entry name" value="DTDP-D-GLUCOSE 4,6-DEHYDRATASE-RELATED"/>
    <property type="match status" value="1"/>
</dbReference>
<evidence type="ECO:0000313" key="4">
    <source>
        <dbReference type="EMBL" id="OUI97986.1"/>
    </source>
</evidence>
<dbReference type="Gene3D" id="3.40.50.720">
    <property type="entry name" value="NAD(P)-binding Rossmann-like Domain"/>
    <property type="match status" value="1"/>
</dbReference>
<organism evidence="4 5">
    <name type="scientific">Acetobacter orientalis</name>
    <dbReference type="NCBI Taxonomy" id="146474"/>
    <lineage>
        <taxon>Bacteria</taxon>
        <taxon>Pseudomonadati</taxon>
        <taxon>Pseudomonadota</taxon>
        <taxon>Alphaproteobacteria</taxon>
        <taxon>Acetobacterales</taxon>
        <taxon>Acetobacteraceae</taxon>
        <taxon>Acetobacter</taxon>
    </lineage>
</organism>
<dbReference type="Pfam" id="PF01370">
    <property type="entry name" value="Epimerase"/>
    <property type="match status" value="1"/>
</dbReference>
<feature type="domain" description="NAD-dependent epimerase/dehydratase" evidence="3">
    <location>
        <begin position="3"/>
        <end position="218"/>
    </location>
</feature>
<dbReference type="SUPFAM" id="SSF51735">
    <property type="entry name" value="NAD(P)-binding Rossmann-fold domains"/>
    <property type="match status" value="1"/>
</dbReference>
<gene>
    <name evidence="4" type="ORF">HK15_00925</name>
</gene>
<evidence type="ECO:0000256" key="2">
    <source>
        <dbReference type="ARBA" id="ARBA00007637"/>
    </source>
</evidence>
<dbReference type="InterPro" id="IPR036291">
    <property type="entry name" value="NAD(P)-bd_dom_sf"/>
</dbReference>
<dbReference type="InterPro" id="IPR001509">
    <property type="entry name" value="Epimerase_deHydtase"/>
</dbReference>
<sequence>MKILLTGGTGFIGYHLQRKLVALGWEVDALVRPTSDCNRLDPVVTPRVWNGHSGSLCDLLKQSNPDIVFHLATHFLARHDMDDIPALVRSNIEFPSLVLEAMRVAGCSRFINTSTAWVHVGPLANEATSFYAATKQAFDQILRFYQTAYQFQATTLTLCDTYGKADWRGKVLSLLISAALSGQKLEMSPGEQCLDLVHVDDVSEGFIQAARLLQNGVTGTFSITSGRLISLKNLAQKVEQATRRKLMIDWGGRPYRAGEIMLPWQGGVPLPGWTPMIDLDHGIKGLLS</sequence>
<dbReference type="Proteomes" id="UP000194999">
    <property type="component" value="Unassembled WGS sequence"/>
</dbReference>
<protein>
    <recommendedName>
        <fullName evidence="3">NAD-dependent epimerase/dehydratase domain-containing protein</fullName>
    </recommendedName>
</protein>
<comment type="caution">
    <text evidence="4">The sequence shown here is derived from an EMBL/GenBank/DDBJ whole genome shotgun (WGS) entry which is preliminary data.</text>
</comment>
<reference evidence="4 5" key="1">
    <citation type="submission" date="2014-06" db="EMBL/GenBank/DDBJ databases">
        <authorList>
            <person name="Ju J."/>
            <person name="Zhang J."/>
        </authorList>
    </citation>
    <scope>NUCLEOTIDE SEQUENCE [LARGE SCALE GENOMIC DNA]</scope>
    <source>
        <strain evidence="4">DmW_048</strain>
    </source>
</reference>
<dbReference type="AlphaFoldDB" id="A0A252B0W0"/>
<dbReference type="RefSeq" id="WP_094756021.1">
    <property type="nucleotide sequence ID" value="NZ_JAMZAC010000004.1"/>
</dbReference>
<evidence type="ECO:0000259" key="3">
    <source>
        <dbReference type="Pfam" id="PF01370"/>
    </source>
</evidence>